<dbReference type="AlphaFoldDB" id="A0A8S3TXV6"/>
<protein>
    <submittedName>
        <fullName evidence="2">Uncharacterized protein</fullName>
    </submittedName>
</protein>
<gene>
    <name evidence="2" type="ORF">MEDL_48647</name>
</gene>
<organism evidence="2 3">
    <name type="scientific">Mytilus edulis</name>
    <name type="common">Blue mussel</name>
    <dbReference type="NCBI Taxonomy" id="6550"/>
    <lineage>
        <taxon>Eukaryota</taxon>
        <taxon>Metazoa</taxon>
        <taxon>Spiralia</taxon>
        <taxon>Lophotrochozoa</taxon>
        <taxon>Mollusca</taxon>
        <taxon>Bivalvia</taxon>
        <taxon>Autobranchia</taxon>
        <taxon>Pteriomorphia</taxon>
        <taxon>Mytilida</taxon>
        <taxon>Mytiloidea</taxon>
        <taxon>Mytilidae</taxon>
        <taxon>Mytilinae</taxon>
        <taxon>Mytilus</taxon>
    </lineage>
</organism>
<accession>A0A8S3TXV6</accession>
<evidence type="ECO:0000313" key="2">
    <source>
        <dbReference type="EMBL" id="CAG2236112.1"/>
    </source>
</evidence>
<sequence length="208" mass="22752">MDKTPASAIQRQEGPPKDPPRYRHLVEDDSVSVAPRSQEGNFLGDQCASSDVDSVASTEEDAMIPKEPSSCNSSDCLRSLVYSIHRDMSEMRAVFLSLLQFQAMIQGQALLVATNNSIEVAYLQNQGDPFLFSVSSEQGNSSSVSQSRNNYVNETCSRQSKSSGGCSLPFACSSKHRMRKSFIRFSGDNSSLGSSSYRSFCNQSESQV</sequence>
<proteinExistence type="predicted"/>
<name>A0A8S3TXV6_MYTED</name>
<reference evidence="2" key="1">
    <citation type="submission" date="2021-03" db="EMBL/GenBank/DDBJ databases">
        <authorList>
            <person name="Bekaert M."/>
        </authorList>
    </citation>
    <scope>NUCLEOTIDE SEQUENCE</scope>
</reference>
<dbReference type="Proteomes" id="UP000683360">
    <property type="component" value="Unassembled WGS sequence"/>
</dbReference>
<feature type="region of interest" description="Disordered" evidence="1">
    <location>
        <begin position="1"/>
        <end position="23"/>
    </location>
</feature>
<feature type="region of interest" description="Disordered" evidence="1">
    <location>
        <begin position="188"/>
        <end position="208"/>
    </location>
</feature>
<evidence type="ECO:0000313" key="3">
    <source>
        <dbReference type="Proteomes" id="UP000683360"/>
    </source>
</evidence>
<keyword evidence="3" id="KW-1185">Reference proteome</keyword>
<evidence type="ECO:0000256" key="1">
    <source>
        <dbReference type="SAM" id="MobiDB-lite"/>
    </source>
</evidence>
<comment type="caution">
    <text evidence="2">The sequence shown here is derived from an EMBL/GenBank/DDBJ whole genome shotgun (WGS) entry which is preliminary data.</text>
</comment>
<feature type="compositionally biased region" description="Low complexity" evidence="1">
    <location>
        <begin position="188"/>
        <end position="199"/>
    </location>
</feature>
<dbReference type="EMBL" id="CAJPWZ010002341">
    <property type="protein sequence ID" value="CAG2236112.1"/>
    <property type="molecule type" value="Genomic_DNA"/>
</dbReference>
<feature type="compositionally biased region" description="Basic and acidic residues" evidence="1">
    <location>
        <begin position="14"/>
        <end position="23"/>
    </location>
</feature>